<accession>A0A423IH40</accession>
<dbReference type="PANTHER" id="PTHR43778:SF2">
    <property type="entry name" value="PYRUVATE CARBOXYLASE, MITOCHONDRIAL"/>
    <property type="match status" value="1"/>
</dbReference>
<dbReference type="GO" id="GO:0006094">
    <property type="term" value="P:gluconeogenesis"/>
    <property type="evidence" value="ECO:0007669"/>
    <property type="project" value="TreeGrafter"/>
</dbReference>
<dbReference type="Pfam" id="PF02436">
    <property type="entry name" value="PYC_OADA"/>
    <property type="match status" value="1"/>
</dbReference>
<evidence type="ECO:0000313" key="3">
    <source>
        <dbReference type="Proteomes" id="UP000285636"/>
    </source>
</evidence>
<dbReference type="PROSITE" id="PS50991">
    <property type="entry name" value="PYR_CT"/>
    <property type="match status" value="1"/>
</dbReference>
<organism evidence="2 3">
    <name type="scientific">Pseudomonas brassicacearum</name>
    <dbReference type="NCBI Taxonomy" id="930166"/>
    <lineage>
        <taxon>Bacteria</taxon>
        <taxon>Pseudomonadati</taxon>
        <taxon>Pseudomonadota</taxon>
        <taxon>Gammaproteobacteria</taxon>
        <taxon>Pseudomonadales</taxon>
        <taxon>Pseudomonadaceae</taxon>
        <taxon>Pseudomonas</taxon>
    </lineage>
</organism>
<evidence type="ECO:0000313" key="2">
    <source>
        <dbReference type="EMBL" id="RON24746.1"/>
    </source>
</evidence>
<dbReference type="Gene3D" id="3.20.20.70">
    <property type="entry name" value="Aldolase class I"/>
    <property type="match status" value="1"/>
</dbReference>
<sequence length="499" mass="54862">MLNQLREKVAAEFARTGKRRRIQLVDATLRDAHQCLWATRMRTEHMLPMAERLDALGFDVVEGIALVQFDASVLFLNQNPLERLRLLSERIRRTPLRGVVRSNMLRSFYPEPDDLSELYVERLVANGARDIGFLDSLHCWDNLVPAITTAKRLGATTTLAMIYNLAPGYDAEFYAAKAREAIERFDIDAFTFGDAGGSMTVEQVRSIVPAIKAVIGDRPLEIITHCLNATGSLVALEAAVHGADRLLCSIDPLANGNAGPSAQMLARNLREIGFEVSFDDRAADEIGDYLAGIAEENGLPVGVPAEYDPAHFVTQYAGGAMTNLQSQLQLAGIADKLPVVLEEIGRIRVELGSPVMATPFPAMIAAQAVMNVLSGERYKVVPDEVKKYVCGYFGALPLPVDPDVKDRVLVNGSREISTTPPVLAPKVPELRRRYPGLSDDELLLRAMYGDEKISGLAPVVVDDTFSVRRPLHELIAGLARHPEQRHVHIAMAGFELRSH</sequence>
<reference evidence="2 3" key="1">
    <citation type="submission" date="2016-10" db="EMBL/GenBank/DDBJ databases">
        <title>Comparative genome analysis of multiple Pseudomonas spp. focuses on biocontrol and plant growth promoting traits.</title>
        <authorList>
            <person name="Tao X.-Y."/>
            <person name="Taylor C.G."/>
        </authorList>
    </citation>
    <scope>NUCLEOTIDE SEQUENCE [LARGE SCALE GENOMIC DNA]</scope>
    <source>
        <strain evidence="2 3">38D7</strain>
    </source>
</reference>
<protein>
    <recommendedName>
        <fullName evidence="1">Pyruvate carboxyltransferase domain-containing protein</fullName>
    </recommendedName>
</protein>
<comment type="caution">
    <text evidence="2">The sequence shown here is derived from an EMBL/GenBank/DDBJ whole genome shotgun (WGS) entry which is preliminary data.</text>
</comment>
<dbReference type="GO" id="GO:0004736">
    <property type="term" value="F:pyruvate carboxylase activity"/>
    <property type="evidence" value="ECO:0007669"/>
    <property type="project" value="TreeGrafter"/>
</dbReference>
<dbReference type="GO" id="GO:0005737">
    <property type="term" value="C:cytoplasm"/>
    <property type="evidence" value="ECO:0007669"/>
    <property type="project" value="TreeGrafter"/>
</dbReference>
<dbReference type="RefSeq" id="WP_123432120.1">
    <property type="nucleotide sequence ID" value="NZ_MOBK01000001.1"/>
</dbReference>
<feature type="domain" description="Pyruvate carboxyltransferase" evidence="1">
    <location>
        <begin position="22"/>
        <end position="284"/>
    </location>
</feature>
<dbReference type="InterPro" id="IPR003379">
    <property type="entry name" value="Carboxylase_cons_dom"/>
</dbReference>
<dbReference type="PANTHER" id="PTHR43778">
    <property type="entry name" value="PYRUVATE CARBOXYLASE"/>
    <property type="match status" value="1"/>
</dbReference>
<name>A0A423IH40_9PSED</name>
<evidence type="ECO:0000259" key="1">
    <source>
        <dbReference type="PROSITE" id="PS50991"/>
    </source>
</evidence>
<gene>
    <name evidence="2" type="ORF">BK660_03515</name>
</gene>
<dbReference type="AlphaFoldDB" id="A0A423IH40"/>
<dbReference type="Proteomes" id="UP000285636">
    <property type="component" value="Unassembled WGS sequence"/>
</dbReference>
<dbReference type="InterPro" id="IPR013785">
    <property type="entry name" value="Aldolase_TIM"/>
</dbReference>
<dbReference type="InterPro" id="IPR055268">
    <property type="entry name" value="PCB-like"/>
</dbReference>
<dbReference type="SUPFAM" id="SSF89000">
    <property type="entry name" value="post-HMGL domain-like"/>
    <property type="match status" value="1"/>
</dbReference>
<dbReference type="EMBL" id="MOBK01000001">
    <property type="protein sequence ID" value="RON24746.1"/>
    <property type="molecule type" value="Genomic_DNA"/>
</dbReference>
<dbReference type="SUPFAM" id="SSF51569">
    <property type="entry name" value="Aldolase"/>
    <property type="match status" value="1"/>
</dbReference>
<dbReference type="InterPro" id="IPR000891">
    <property type="entry name" value="PYR_CT"/>
</dbReference>
<proteinExistence type="predicted"/>